<dbReference type="Proteomes" id="UP001148662">
    <property type="component" value="Unassembled WGS sequence"/>
</dbReference>
<reference evidence="1" key="1">
    <citation type="submission" date="2022-07" db="EMBL/GenBank/DDBJ databases">
        <title>Genome Sequence of Phlebia brevispora.</title>
        <authorList>
            <person name="Buettner E."/>
        </authorList>
    </citation>
    <scope>NUCLEOTIDE SEQUENCE</scope>
    <source>
        <strain evidence="1">MPL23</strain>
    </source>
</reference>
<proteinExistence type="predicted"/>
<gene>
    <name evidence="1" type="ORF">NM688_g2562</name>
</gene>
<dbReference type="EMBL" id="JANHOG010000329">
    <property type="protein sequence ID" value="KAJ3555468.1"/>
    <property type="molecule type" value="Genomic_DNA"/>
</dbReference>
<sequence length="946" mass="102503">MPRRTSSTTLQHIPDAAALPEQDAPKRTGKGSSFWLAFLAIISSIFLSAMDLTAVSTILPTVTADLAGGDKFTWVGSAYALASTAILPLSGALADIFGRKPILIIAILLFSLGSALAGSAQNMNWLIGARTVQGIGGGAINFLSLALTADLVPFNERGLYQGIISLAWAFASAIGPPIGGAFTEKASWRWLFYLNLPITGIALTLVTFFLRVRTPEGSVVSKLKRVDWFGNLIVIAGSTLAIVGLTFGGVQFPWVSAQVLAPLIIGVLVIALFIVYEKYVPHEPAVPWEIISNRTTLGGYLTTMTHGIMMMAFIYYLPVYFQATLGAGPLGSSVKGLPASLIVAPCALLAGLMVHFMQKYKPAIALGWCLATIGFGILSMMKAGDPIGKWVGYQIIASVGIGFLFGSPIFAILADLPVERTAAATATFIFSRTFAQTWGVTIASTILQNELKKKLPTAFLSQFPSGAQIAYAAIPYIAELHEPLRSEVRAAFADSLSVVWEVMAGLGGLGIISVLIMKEVPMKAMIDKKYGLETGDEDNGDIETASVATRVRSTNEPEGEKDADGTTVHDATKDIPSDIPMKSLSQKESAELSSIGQKADGEYARRIISDLSFTERARTFVTHLSTFPPPEHRRGERERHDRPAKGEFSHYCFEPKGDVNMLMIGKYYGFEASILPFCNVVETQNFSSDPFEGGIVSAHGVDAALDAFLTGIIQINYDAIQGAPDDPVTDMSWMWQYCSEYGVYSSIRDSDGELRLTRGDFLGFYQRGDPNNPLSIETSFRSLELFQEECDETFPEGLPTSPQVEHVNKYGGWLMNPTHVLFTNGESGALIRIRPTVDPWRTMGLASIESNAPQRKPNPAVPSCNVSPEYPSFFGLTHADMVHVSDLRVLLTPDANHTDFQTVGFYSPISQEPFYSGLGLFEQALDEWLPCFGKSDPGASQNSVTL</sequence>
<evidence type="ECO:0000313" key="2">
    <source>
        <dbReference type="Proteomes" id="UP001148662"/>
    </source>
</evidence>
<keyword evidence="2" id="KW-1185">Reference proteome</keyword>
<protein>
    <submittedName>
        <fullName evidence="1">Uncharacterized protein</fullName>
    </submittedName>
</protein>
<comment type="caution">
    <text evidence="1">The sequence shown here is derived from an EMBL/GenBank/DDBJ whole genome shotgun (WGS) entry which is preliminary data.</text>
</comment>
<organism evidence="1 2">
    <name type="scientific">Phlebia brevispora</name>
    <dbReference type="NCBI Taxonomy" id="194682"/>
    <lineage>
        <taxon>Eukaryota</taxon>
        <taxon>Fungi</taxon>
        <taxon>Dikarya</taxon>
        <taxon>Basidiomycota</taxon>
        <taxon>Agaricomycotina</taxon>
        <taxon>Agaricomycetes</taxon>
        <taxon>Polyporales</taxon>
        <taxon>Meruliaceae</taxon>
        <taxon>Phlebia</taxon>
    </lineage>
</organism>
<accession>A0ACC1T855</accession>
<evidence type="ECO:0000313" key="1">
    <source>
        <dbReference type="EMBL" id="KAJ3555468.1"/>
    </source>
</evidence>
<name>A0ACC1T855_9APHY</name>